<dbReference type="GO" id="GO:0016117">
    <property type="term" value="P:carotenoid biosynthetic process"/>
    <property type="evidence" value="ECO:0007669"/>
    <property type="project" value="UniProtKB-ARBA"/>
</dbReference>
<evidence type="ECO:0000313" key="2">
    <source>
        <dbReference type="EMBL" id="GIL39359.1"/>
    </source>
</evidence>
<accession>A0A8S8XCH1</accession>
<dbReference type="GO" id="GO:0004311">
    <property type="term" value="F:geranylgeranyl diphosphate synthase activity"/>
    <property type="evidence" value="ECO:0007669"/>
    <property type="project" value="InterPro"/>
</dbReference>
<dbReference type="SFLD" id="SFLDG01018">
    <property type="entry name" value="Squalene/Phytoene_Synthase_Lik"/>
    <property type="match status" value="2"/>
</dbReference>
<reference evidence="2" key="1">
    <citation type="submission" date="2021-02" db="EMBL/GenBank/DDBJ databases">
        <title>Genome sequence of Rhodospirillales sp. strain TMPK1 isolated from soil.</title>
        <authorList>
            <person name="Nakai R."/>
            <person name="Kusada H."/>
            <person name="Tamaki H."/>
        </authorList>
    </citation>
    <scope>NUCLEOTIDE SEQUENCE</scope>
    <source>
        <strain evidence="2">TMPK1</strain>
    </source>
</reference>
<protein>
    <recommendedName>
        <fullName evidence="4">Phytoene synthase</fullName>
    </recommendedName>
</protein>
<gene>
    <name evidence="2" type="ORF">TMPK1_15960</name>
</gene>
<dbReference type="PROSITE" id="PS01044">
    <property type="entry name" value="SQUALEN_PHYTOEN_SYN_1"/>
    <property type="match status" value="1"/>
</dbReference>
<evidence type="ECO:0000313" key="3">
    <source>
        <dbReference type="Proteomes" id="UP000681075"/>
    </source>
</evidence>
<dbReference type="InterPro" id="IPR019845">
    <property type="entry name" value="Squalene/phytoene_synthase_CS"/>
</dbReference>
<sequence length="533" mass="58640">MDPSKTRHDENFPVGSFLIAKPLRPHVHAWYRFARAADDAADAPGLAPADKLARIDALEQGLVDGSHPDSAPLKDSGKGLDHARELLVAFRADARGESCKSWDDLLHYCRYSASPVGRYLLDIHGEDRATWPAGDALCTALQILNHLQDCGDDNRELDRRYVPENWIPAGFFEPANAKLRRPVLDRCLDGVEDLLSDAAALPAQIRDTRLRLEVRTILRLARTLTRKLRLADPIEGRVALGKRDFLKSFALSWSPICISDEEIVIGRVARAKSSFVSGMKALPSDRKRGMFALYAFCRDVDDIADGPGKPDEKKALLAGWGRDLDALYAGTAKTPLTRELRWAVDRFKLPRSEFELVLDGMRTDSANAVRMPDGVALANYCRCVAGAVGVLSVHVFGAPDPATVEFAVRLGHALQLTNILRDVDGDALEDRLYVPQDLLDQFGIDGSNALDVTKQPGFARACAKLAEEAKAAYATVDIPRATASKLKPALLMMMAYRKLLSKLLARGWVDRKPVPKTTLPEKAQIALKVALAR</sequence>
<evidence type="ECO:0000256" key="1">
    <source>
        <dbReference type="ARBA" id="ARBA00022679"/>
    </source>
</evidence>
<dbReference type="PROSITE" id="PS01045">
    <property type="entry name" value="SQUALEN_PHYTOEN_SYN_2"/>
    <property type="match status" value="1"/>
</dbReference>
<keyword evidence="3" id="KW-1185">Reference proteome</keyword>
<dbReference type="Proteomes" id="UP000681075">
    <property type="component" value="Unassembled WGS sequence"/>
</dbReference>
<dbReference type="SUPFAM" id="SSF48576">
    <property type="entry name" value="Terpenoid synthases"/>
    <property type="match status" value="2"/>
</dbReference>
<keyword evidence="1" id="KW-0808">Transferase</keyword>
<dbReference type="Gene3D" id="1.10.600.10">
    <property type="entry name" value="Farnesyl Diphosphate Synthase"/>
    <property type="match status" value="2"/>
</dbReference>
<dbReference type="AlphaFoldDB" id="A0A8S8XCH1"/>
<dbReference type="CDD" id="cd00683">
    <property type="entry name" value="Trans_IPPS_HH"/>
    <property type="match status" value="1"/>
</dbReference>
<dbReference type="InterPro" id="IPR044843">
    <property type="entry name" value="Trans_IPPS_bact-type"/>
</dbReference>
<dbReference type="InterPro" id="IPR008949">
    <property type="entry name" value="Isoprenoid_synthase_dom_sf"/>
</dbReference>
<evidence type="ECO:0008006" key="4">
    <source>
        <dbReference type="Google" id="ProtNLM"/>
    </source>
</evidence>
<dbReference type="InterPro" id="IPR033904">
    <property type="entry name" value="Trans_IPPS_HH"/>
</dbReference>
<proteinExistence type="predicted"/>
<organism evidence="2 3">
    <name type="scientific">Roseiterribacter gracilis</name>
    <dbReference type="NCBI Taxonomy" id="2812848"/>
    <lineage>
        <taxon>Bacteria</taxon>
        <taxon>Pseudomonadati</taxon>
        <taxon>Pseudomonadota</taxon>
        <taxon>Alphaproteobacteria</taxon>
        <taxon>Rhodospirillales</taxon>
        <taxon>Roseiterribacteraceae</taxon>
        <taxon>Roseiterribacter</taxon>
    </lineage>
</organism>
<dbReference type="EMBL" id="BOPV01000001">
    <property type="protein sequence ID" value="GIL39359.1"/>
    <property type="molecule type" value="Genomic_DNA"/>
</dbReference>
<comment type="caution">
    <text evidence="2">The sequence shown here is derived from an EMBL/GenBank/DDBJ whole genome shotgun (WGS) entry which is preliminary data.</text>
</comment>
<dbReference type="SFLD" id="SFLDG01212">
    <property type="entry name" value="Phytoene_synthase_like"/>
    <property type="match status" value="1"/>
</dbReference>
<dbReference type="SFLD" id="SFLDS00005">
    <property type="entry name" value="Isoprenoid_Synthase_Type_I"/>
    <property type="match status" value="2"/>
</dbReference>
<dbReference type="InterPro" id="IPR002060">
    <property type="entry name" value="Squ/phyt_synthse"/>
</dbReference>
<dbReference type="GO" id="GO:0051996">
    <property type="term" value="F:squalene synthase [NAD(P)H] activity"/>
    <property type="evidence" value="ECO:0007669"/>
    <property type="project" value="InterPro"/>
</dbReference>
<name>A0A8S8XCH1_9PROT</name>
<dbReference type="Pfam" id="PF00494">
    <property type="entry name" value="SQS_PSY"/>
    <property type="match status" value="2"/>
</dbReference>
<dbReference type="PANTHER" id="PTHR31480">
    <property type="entry name" value="BIFUNCTIONAL LYCOPENE CYCLASE/PHYTOENE SYNTHASE"/>
    <property type="match status" value="1"/>
</dbReference>
<dbReference type="RefSeq" id="WP_420242465.1">
    <property type="nucleotide sequence ID" value="NZ_BOPV01000001.1"/>
</dbReference>